<dbReference type="InterPro" id="IPR002213">
    <property type="entry name" value="UDP_glucos_trans"/>
</dbReference>
<dbReference type="GO" id="GO:0080043">
    <property type="term" value="F:quercetin 3-O-glucosyltransferase activity"/>
    <property type="evidence" value="ECO:0007669"/>
    <property type="project" value="TreeGrafter"/>
</dbReference>
<dbReference type="Pfam" id="PF00201">
    <property type="entry name" value="UDPGT"/>
    <property type="match status" value="2"/>
</dbReference>
<evidence type="ECO:0000256" key="2">
    <source>
        <dbReference type="ARBA" id="ARBA00022679"/>
    </source>
</evidence>
<dbReference type="PANTHER" id="PTHR11926">
    <property type="entry name" value="GLUCOSYL/GLUCURONOSYL TRANSFERASES"/>
    <property type="match status" value="1"/>
</dbReference>
<dbReference type="EMBL" id="LR862129">
    <property type="protein sequence ID" value="CAD1817678.1"/>
    <property type="molecule type" value="Genomic_DNA"/>
</dbReference>
<name>A0A6V7NGS1_ANACO</name>
<protein>
    <recommendedName>
        <fullName evidence="4">Glycosyltransferase N-terminal domain-containing protein</fullName>
    </recommendedName>
</protein>
<dbReference type="AlphaFoldDB" id="A0A6V7NGS1"/>
<organism evidence="5">
    <name type="scientific">Ananas comosus var. bracteatus</name>
    <name type="common">red pineapple</name>
    <dbReference type="NCBI Taxonomy" id="296719"/>
    <lineage>
        <taxon>Eukaryota</taxon>
        <taxon>Viridiplantae</taxon>
        <taxon>Streptophyta</taxon>
        <taxon>Embryophyta</taxon>
        <taxon>Tracheophyta</taxon>
        <taxon>Spermatophyta</taxon>
        <taxon>Magnoliopsida</taxon>
        <taxon>Liliopsida</taxon>
        <taxon>Poales</taxon>
        <taxon>Bromeliaceae</taxon>
        <taxon>Bromelioideae</taxon>
        <taxon>Ananas</taxon>
    </lineage>
</organism>
<dbReference type="InterPro" id="IPR035595">
    <property type="entry name" value="UDP_glycos_trans_CS"/>
</dbReference>
<feature type="region of interest" description="Disordered" evidence="3">
    <location>
        <begin position="1"/>
        <end position="68"/>
    </location>
</feature>
<dbReference type="SUPFAM" id="SSF53756">
    <property type="entry name" value="UDP-Glycosyltransferase/glycogen phosphorylase"/>
    <property type="match status" value="2"/>
</dbReference>
<proteinExistence type="inferred from homology"/>
<dbReference type="PANTHER" id="PTHR11926:SF1392">
    <property type="entry name" value="GLYCOSYLTRANSFERASE"/>
    <property type="match status" value="1"/>
</dbReference>
<dbReference type="CDD" id="cd03784">
    <property type="entry name" value="GT1_Gtf-like"/>
    <property type="match status" value="1"/>
</dbReference>
<feature type="compositionally biased region" description="Acidic residues" evidence="3">
    <location>
        <begin position="48"/>
        <end position="60"/>
    </location>
</feature>
<dbReference type="Pfam" id="PF26168">
    <property type="entry name" value="Glyco_transf_N"/>
    <property type="match status" value="1"/>
</dbReference>
<dbReference type="FunFam" id="3.40.50.2000:FF:000040">
    <property type="entry name" value="UDP-glycosyltransferase 76C1"/>
    <property type="match status" value="1"/>
</dbReference>
<dbReference type="Gene3D" id="3.40.50.2000">
    <property type="entry name" value="Glycogen Phosphorylase B"/>
    <property type="match status" value="3"/>
</dbReference>
<evidence type="ECO:0000256" key="3">
    <source>
        <dbReference type="SAM" id="MobiDB-lite"/>
    </source>
</evidence>
<reference evidence="5" key="1">
    <citation type="submission" date="2020-07" db="EMBL/GenBank/DDBJ databases">
        <authorList>
            <person name="Lin J."/>
        </authorList>
    </citation>
    <scope>NUCLEOTIDE SEQUENCE</scope>
</reference>
<comment type="similarity">
    <text evidence="1">Belongs to the UDP-glycosyltransferase family.</text>
</comment>
<feature type="domain" description="Glycosyltransferase N-terminal" evidence="4">
    <location>
        <begin position="96"/>
        <end position="135"/>
    </location>
</feature>
<dbReference type="GO" id="GO:0080044">
    <property type="term" value="F:quercetin 7-O-glucosyltransferase activity"/>
    <property type="evidence" value="ECO:0007669"/>
    <property type="project" value="TreeGrafter"/>
</dbReference>
<feature type="compositionally biased region" description="Basic and acidic residues" evidence="3">
    <location>
        <begin position="9"/>
        <end position="31"/>
    </location>
</feature>
<keyword evidence="2" id="KW-0808">Transferase</keyword>
<accession>A0A6V7NGS1</accession>
<evidence type="ECO:0000313" key="5">
    <source>
        <dbReference type="EMBL" id="CAD1817678.1"/>
    </source>
</evidence>
<evidence type="ECO:0000256" key="1">
    <source>
        <dbReference type="ARBA" id="ARBA00009995"/>
    </source>
</evidence>
<sequence>MDCFLAPSDLREERKAPGDVADKHGRTRGGDRAVSAVRFGPSQVAAVDSDDSDSTADEDERLSSVHDQSTHKSIKYYHMTSDGYVTAAAGAAASTHVLIFPFPAQGHLNCMLQLAELLAAADIHVTFLNTEYNHRRLLRSSSGNSLPGPGAGPSPKVHFRAITDGLPDDRARSAARLLELDASLRARSSHAYRDLLLELREGSGGRAPRVTCVIADGIMPFAIDIAEELGIPAMAFRTPSASSVWAYYCIPKLLQSGELPIPEGADLDEPIRGVAGTESFLRRRDLPSFCREARSSDDPMLRFVAEVTAHSARARAFILNTCEHLEPSALSSIRARMPVTYAIGPLHALRSATGSGSGSGPARASLWREDRTCVAWLDAQPERSVVYVSFGSFAVMSRKQFLEFWRGLVGSGRRFLWVVRPDLIEEGGWTDEMESMIEGARDRDRARVVGWAPQREVLGHRAVGCFMTHSGWNSTLESIVEGVPMICWPFFADQQINSRFVSEVWRIGLDMKDTCERSTVERMVREAMEGEAADELRRSAKATAEAVRKSVEEGGSSFAAFKGWAVVGFLIHGAWNSTLESITVGVPTICWPYFADQLITSRFGSEVSSIGLELDMKDASERRTAERMMREVMEGETAEEFRRQARELAAAARSSAEEGGSSFAAFEGLVQDINFMGLHGPDGSKN</sequence>
<gene>
    <name evidence="5" type="ORF">CB5_LOCUS889</name>
</gene>
<dbReference type="PROSITE" id="PS00375">
    <property type="entry name" value="UDPGT"/>
    <property type="match status" value="1"/>
</dbReference>
<evidence type="ECO:0000259" key="4">
    <source>
        <dbReference type="Pfam" id="PF26168"/>
    </source>
</evidence>
<dbReference type="InterPro" id="IPR058980">
    <property type="entry name" value="Glyco_transf_N"/>
</dbReference>